<sequence>MSEYLDITRIRPVSTSAASSERRPPGASGANHDSPANGVTAAAALGCLIIGLQVEGVTTRHT</sequence>
<protein>
    <submittedName>
        <fullName evidence="2">Uncharacterized protein</fullName>
    </submittedName>
</protein>
<dbReference type="AlphaFoldDB" id="A0A2T0YIT0"/>
<evidence type="ECO:0000313" key="2">
    <source>
        <dbReference type="EMBL" id="PRZ15105.1"/>
    </source>
</evidence>
<dbReference type="RefSeq" id="WP_106123033.1">
    <property type="nucleotide sequence ID" value="NZ_PVTY01000009.1"/>
</dbReference>
<comment type="caution">
    <text evidence="2">The sequence shown here is derived from an EMBL/GenBank/DDBJ whole genome shotgun (WGS) entry which is preliminary data.</text>
</comment>
<evidence type="ECO:0000256" key="1">
    <source>
        <dbReference type="SAM" id="MobiDB-lite"/>
    </source>
</evidence>
<organism evidence="2 3">
    <name type="scientific">Nesterenkonia sandarakina</name>
    <dbReference type="NCBI Taxonomy" id="272918"/>
    <lineage>
        <taxon>Bacteria</taxon>
        <taxon>Bacillati</taxon>
        <taxon>Actinomycetota</taxon>
        <taxon>Actinomycetes</taxon>
        <taxon>Micrococcales</taxon>
        <taxon>Micrococcaceae</taxon>
        <taxon>Nesterenkonia</taxon>
    </lineage>
</organism>
<accession>A0A2T0YIT0</accession>
<keyword evidence="3" id="KW-1185">Reference proteome</keyword>
<evidence type="ECO:0000313" key="3">
    <source>
        <dbReference type="Proteomes" id="UP000238217"/>
    </source>
</evidence>
<dbReference type="Proteomes" id="UP000238217">
    <property type="component" value="Unassembled WGS sequence"/>
</dbReference>
<name>A0A2T0YIT0_9MICC</name>
<proteinExistence type="predicted"/>
<reference evidence="2 3" key="1">
    <citation type="submission" date="2018-03" db="EMBL/GenBank/DDBJ databases">
        <title>Comparative analysis of microorganisms from saline springs in Andes Mountain Range, Colombia.</title>
        <authorList>
            <person name="Rubin E."/>
        </authorList>
    </citation>
    <scope>NUCLEOTIDE SEQUENCE [LARGE SCALE GENOMIC DNA]</scope>
    <source>
        <strain evidence="2 3">CG 35</strain>
    </source>
</reference>
<feature type="region of interest" description="Disordered" evidence="1">
    <location>
        <begin position="12"/>
        <end position="36"/>
    </location>
</feature>
<gene>
    <name evidence="2" type="ORF">BCL67_10925</name>
</gene>
<dbReference type="EMBL" id="PVTY01000009">
    <property type="protein sequence ID" value="PRZ15105.1"/>
    <property type="molecule type" value="Genomic_DNA"/>
</dbReference>